<feature type="region of interest" description="Disordered" evidence="1">
    <location>
        <begin position="1"/>
        <end position="26"/>
    </location>
</feature>
<feature type="region of interest" description="Disordered" evidence="1">
    <location>
        <begin position="69"/>
        <end position="95"/>
    </location>
</feature>
<name>A0A167UKN5_9HYPO</name>
<dbReference type="AlphaFoldDB" id="A0A167UKN5"/>
<feature type="compositionally biased region" description="Low complexity" evidence="1">
    <location>
        <begin position="245"/>
        <end position="262"/>
    </location>
</feature>
<gene>
    <name evidence="2" type="ORF">SPI_04528</name>
</gene>
<evidence type="ECO:0000256" key="1">
    <source>
        <dbReference type="SAM" id="MobiDB-lite"/>
    </source>
</evidence>
<sequence length="311" mass="33070">MTAEQRSFNVVIASSPECDHPSKLASVSPSICKELQLGNRVNGESSSSSGMEAVSPLPFVEQGGAVASLQAPNGLQPDNTNAGPSSNDNNSTDAKGKTVLRPAASAGTHGSTVPEAERRGQIKAWVAAWTALPCNLSLLHAWPLDTQNDILAAVPYETRVREGIDAADDDCKQLFRYFLQLARNRRAQLEPRAADPSGPNLATVAHTFNPTVNGESSRQNGASSVVIHRLLPVIGRCERRDQRTPADAVPAPASESSSSSQPDFPGGHETEVVVFHTPQAGRSGARSCTTSDDEDEEVTDGKRYGRRCSSM</sequence>
<evidence type="ECO:0000313" key="3">
    <source>
        <dbReference type="Proteomes" id="UP000076874"/>
    </source>
</evidence>
<organism evidence="2 3">
    <name type="scientific">Niveomyces insectorum RCEF 264</name>
    <dbReference type="NCBI Taxonomy" id="1081102"/>
    <lineage>
        <taxon>Eukaryota</taxon>
        <taxon>Fungi</taxon>
        <taxon>Dikarya</taxon>
        <taxon>Ascomycota</taxon>
        <taxon>Pezizomycotina</taxon>
        <taxon>Sordariomycetes</taxon>
        <taxon>Hypocreomycetidae</taxon>
        <taxon>Hypocreales</taxon>
        <taxon>Cordycipitaceae</taxon>
        <taxon>Niveomyces</taxon>
    </lineage>
</organism>
<feature type="compositionally biased region" description="Polar residues" evidence="1">
    <location>
        <begin position="70"/>
        <end position="93"/>
    </location>
</feature>
<dbReference type="Proteomes" id="UP000076874">
    <property type="component" value="Unassembled WGS sequence"/>
</dbReference>
<keyword evidence="3" id="KW-1185">Reference proteome</keyword>
<proteinExistence type="predicted"/>
<feature type="region of interest" description="Disordered" evidence="1">
    <location>
        <begin position="237"/>
        <end position="311"/>
    </location>
</feature>
<comment type="caution">
    <text evidence="2">The sequence shown here is derived from an EMBL/GenBank/DDBJ whole genome shotgun (WGS) entry which is preliminary data.</text>
</comment>
<reference evidence="2 3" key="1">
    <citation type="journal article" date="2016" name="Genome Biol. Evol.">
        <title>Divergent and convergent evolution of fungal pathogenicity.</title>
        <authorList>
            <person name="Shang Y."/>
            <person name="Xiao G."/>
            <person name="Zheng P."/>
            <person name="Cen K."/>
            <person name="Zhan S."/>
            <person name="Wang C."/>
        </authorList>
    </citation>
    <scope>NUCLEOTIDE SEQUENCE [LARGE SCALE GENOMIC DNA]</scope>
    <source>
        <strain evidence="2 3">RCEF 264</strain>
    </source>
</reference>
<accession>A0A167UKN5</accession>
<protein>
    <submittedName>
        <fullName evidence="2">Uncharacterized protein</fullName>
    </submittedName>
</protein>
<evidence type="ECO:0000313" key="2">
    <source>
        <dbReference type="EMBL" id="OAA61669.1"/>
    </source>
</evidence>
<dbReference type="EMBL" id="AZHD01000007">
    <property type="protein sequence ID" value="OAA61669.1"/>
    <property type="molecule type" value="Genomic_DNA"/>
</dbReference>